<gene>
    <name evidence="13" type="ORF">MNBD_CPR01-378</name>
</gene>
<dbReference type="Pfam" id="PF03717">
    <property type="entry name" value="PBP_dimer"/>
    <property type="match status" value="1"/>
</dbReference>
<evidence type="ECO:0000256" key="2">
    <source>
        <dbReference type="ARBA" id="ARBA00004236"/>
    </source>
</evidence>
<name>A0A3B0UPB8_9ZZZZ</name>
<keyword evidence="3" id="KW-1003">Cell membrane</keyword>
<dbReference type="InterPro" id="IPR050515">
    <property type="entry name" value="Beta-lactam/transpept"/>
</dbReference>
<dbReference type="AlphaFoldDB" id="A0A3B0UPB8"/>
<keyword evidence="7 10" id="KW-1133">Transmembrane helix</keyword>
<evidence type="ECO:0000256" key="9">
    <source>
        <dbReference type="ARBA" id="ARBA00023316"/>
    </source>
</evidence>
<evidence type="ECO:0000256" key="6">
    <source>
        <dbReference type="ARBA" id="ARBA00022984"/>
    </source>
</evidence>
<keyword evidence="9" id="KW-0961">Cell wall biogenesis/degradation</keyword>
<evidence type="ECO:0000256" key="7">
    <source>
        <dbReference type="ARBA" id="ARBA00022989"/>
    </source>
</evidence>
<evidence type="ECO:0000259" key="12">
    <source>
        <dbReference type="Pfam" id="PF03717"/>
    </source>
</evidence>
<protein>
    <submittedName>
        <fullName evidence="13">Cell division protein FtsI [Peptidoglycan synthetase]</fullName>
        <ecNumber evidence="13">2.4.1.129</ecNumber>
    </submittedName>
</protein>
<dbReference type="PANTHER" id="PTHR30627:SF2">
    <property type="entry name" value="PEPTIDOGLYCAN D,D-TRANSPEPTIDASE MRDA"/>
    <property type="match status" value="1"/>
</dbReference>
<keyword evidence="4 10" id="KW-0812">Transmembrane</keyword>
<dbReference type="GO" id="GO:0051301">
    <property type="term" value="P:cell division"/>
    <property type="evidence" value="ECO:0007669"/>
    <property type="project" value="UniProtKB-KW"/>
</dbReference>
<dbReference type="Gene3D" id="3.40.710.10">
    <property type="entry name" value="DD-peptidase/beta-lactamase superfamily"/>
    <property type="match status" value="1"/>
</dbReference>
<evidence type="ECO:0000256" key="3">
    <source>
        <dbReference type="ARBA" id="ARBA00022475"/>
    </source>
</evidence>
<evidence type="ECO:0000256" key="5">
    <source>
        <dbReference type="ARBA" id="ARBA00022960"/>
    </source>
</evidence>
<feature type="domain" description="Penicillin-binding protein dimerisation" evidence="12">
    <location>
        <begin position="125"/>
        <end position="191"/>
    </location>
</feature>
<keyword evidence="5" id="KW-0133">Cell shape</keyword>
<dbReference type="InterPro" id="IPR036138">
    <property type="entry name" value="PBP_dimer_sf"/>
</dbReference>
<evidence type="ECO:0000256" key="10">
    <source>
        <dbReference type="SAM" id="Phobius"/>
    </source>
</evidence>
<evidence type="ECO:0000256" key="4">
    <source>
        <dbReference type="ARBA" id="ARBA00022692"/>
    </source>
</evidence>
<evidence type="ECO:0000313" key="13">
    <source>
        <dbReference type="EMBL" id="VAW32965.1"/>
    </source>
</evidence>
<dbReference type="EMBL" id="UOEV01000074">
    <property type="protein sequence ID" value="VAW32965.1"/>
    <property type="molecule type" value="Genomic_DNA"/>
</dbReference>
<dbReference type="InterPro" id="IPR012338">
    <property type="entry name" value="Beta-lactam/transpept-like"/>
</dbReference>
<evidence type="ECO:0000256" key="1">
    <source>
        <dbReference type="ARBA" id="ARBA00004167"/>
    </source>
</evidence>
<dbReference type="GO" id="GO:0008658">
    <property type="term" value="F:penicillin binding"/>
    <property type="evidence" value="ECO:0007669"/>
    <property type="project" value="InterPro"/>
</dbReference>
<feature type="transmembrane region" description="Helical" evidence="10">
    <location>
        <begin position="57"/>
        <end position="77"/>
    </location>
</feature>
<dbReference type="SUPFAM" id="SSF56601">
    <property type="entry name" value="beta-lactamase/transpeptidase-like"/>
    <property type="match status" value="1"/>
</dbReference>
<dbReference type="EC" id="2.4.1.129" evidence="13"/>
<keyword evidence="6" id="KW-0573">Peptidoglycan synthesis</keyword>
<sequence>MIFFRRKRNVNKKHSRKKIIDHEIAPDEIFLDASNLPKFNRAQFEGRFEKSISHSTFVGLFVFVGVLFLILLLRAGYLQVVRGNVFAQESAHNSLEAKTLFAPRGIITDEHGVVLAENRRRSDGSVRRYYTLPAIGQIIGYVSSPKKDSHGRYYDTAEVGLAGLEAKYNQLLIGKNGKILTERDALGNIRSQGIVVPVKEGAPLVLTIDASLERDFAKAVANVAKREHFVAGAGVIMDVRTGAVRAIVSYPSYNPNVMVNGGPASDIASYNTDEGHPFLDHAVQGVYTPGSTVKPFVASGALTDGIITKDTVIDDKGRLLIPNPYHPGKNYVYNGWRALGPVNVEKAIAWSSDIFFYTVGGGFKNMKGLGIDRLDYWYRQFGLGERTGIDLPNEASGVIPSPAWKEKVFGAPWYLGDTYFTAIGQYGMQVTPIQMARATAAVANGGTLVTPYLHEGDTTAKTQVPVDLKKLSIVRKGMRMGVTSALAGALNFPYVAIAAKTGTAQVGVHNEYDNAWVEGFFPYDNPRYSFAVVLERGPSGAGEQAVNVMHDLFEMLHRENSVYVGGTGKVIVATSTVSKR</sequence>
<comment type="subcellular location">
    <subcellularLocation>
        <location evidence="2">Cell membrane</location>
    </subcellularLocation>
    <subcellularLocation>
        <location evidence="1">Membrane</location>
        <topology evidence="1">Single-pass membrane protein</topology>
    </subcellularLocation>
</comment>
<dbReference type="Gene3D" id="3.90.1310.10">
    <property type="entry name" value="Penicillin-binding protein 2a (Domain 2)"/>
    <property type="match status" value="1"/>
</dbReference>
<keyword evidence="8 10" id="KW-0472">Membrane</keyword>
<dbReference type="PANTHER" id="PTHR30627">
    <property type="entry name" value="PEPTIDOGLYCAN D,D-TRANSPEPTIDASE"/>
    <property type="match status" value="1"/>
</dbReference>
<proteinExistence type="predicted"/>
<feature type="domain" description="Penicillin-binding protein transpeptidase" evidence="11">
    <location>
        <begin position="232"/>
        <end position="553"/>
    </location>
</feature>
<dbReference type="InterPro" id="IPR005311">
    <property type="entry name" value="PBP_dimer"/>
</dbReference>
<dbReference type="InterPro" id="IPR001460">
    <property type="entry name" value="PCN-bd_Tpept"/>
</dbReference>
<keyword evidence="13" id="KW-0131">Cell cycle</keyword>
<keyword evidence="13" id="KW-0328">Glycosyltransferase</keyword>
<accession>A0A3B0UPB8</accession>
<dbReference type="SUPFAM" id="SSF56519">
    <property type="entry name" value="Penicillin binding protein dimerisation domain"/>
    <property type="match status" value="1"/>
</dbReference>
<evidence type="ECO:0000259" key="11">
    <source>
        <dbReference type="Pfam" id="PF00905"/>
    </source>
</evidence>
<dbReference type="GO" id="GO:0071555">
    <property type="term" value="P:cell wall organization"/>
    <property type="evidence" value="ECO:0007669"/>
    <property type="project" value="TreeGrafter"/>
</dbReference>
<organism evidence="13">
    <name type="scientific">hydrothermal vent metagenome</name>
    <dbReference type="NCBI Taxonomy" id="652676"/>
    <lineage>
        <taxon>unclassified sequences</taxon>
        <taxon>metagenomes</taxon>
        <taxon>ecological metagenomes</taxon>
    </lineage>
</organism>
<dbReference type="GO" id="GO:0005886">
    <property type="term" value="C:plasma membrane"/>
    <property type="evidence" value="ECO:0007669"/>
    <property type="project" value="TreeGrafter"/>
</dbReference>
<evidence type="ECO:0000256" key="8">
    <source>
        <dbReference type="ARBA" id="ARBA00023136"/>
    </source>
</evidence>
<keyword evidence="13" id="KW-0808">Transferase</keyword>
<keyword evidence="13" id="KW-0132">Cell division</keyword>
<reference evidence="13" key="1">
    <citation type="submission" date="2018-06" db="EMBL/GenBank/DDBJ databases">
        <authorList>
            <person name="Zhirakovskaya E."/>
        </authorList>
    </citation>
    <scope>NUCLEOTIDE SEQUENCE</scope>
</reference>
<dbReference type="GO" id="GO:0016757">
    <property type="term" value="F:glycosyltransferase activity"/>
    <property type="evidence" value="ECO:0007669"/>
    <property type="project" value="UniProtKB-KW"/>
</dbReference>
<dbReference type="Pfam" id="PF00905">
    <property type="entry name" value="Transpeptidase"/>
    <property type="match status" value="1"/>
</dbReference>